<name>A0ABQ6XLU6_STRFR</name>
<gene>
    <name evidence="1" type="ORF">K701_26920</name>
</gene>
<dbReference type="RefSeq" id="WP_158935931.1">
    <property type="nucleotide sequence ID" value="NZ_ASYR01000047.1"/>
</dbReference>
<keyword evidence="2" id="KW-1185">Reference proteome</keyword>
<evidence type="ECO:0000313" key="1">
    <source>
        <dbReference type="EMBL" id="KAF0646749.1"/>
    </source>
</evidence>
<reference evidence="1 2" key="1">
    <citation type="submission" date="2013-05" db="EMBL/GenBank/DDBJ databases">
        <title>Genome Sequence of Streptomyces fradiae.</title>
        <authorList>
            <person name="Kirby R."/>
        </authorList>
    </citation>
    <scope>NUCLEOTIDE SEQUENCE [LARGE SCALE GENOMIC DNA]</scope>
    <source>
        <strain evidence="1 2">ATCC 10745</strain>
    </source>
</reference>
<protein>
    <submittedName>
        <fullName evidence="1">Uncharacterized protein</fullName>
    </submittedName>
</protein>
<proteinExistence type="predicted"/>
<dbReference type="EMBL" id="ASYR01000047">
    <property type="protein sequence ID" value="KAF0646749.1"/>
    <property type="molecule type" value="Genomic_DNA"/>
</dbReference>
<evidence type="ECO:0000313" key="2">
    <source>
        <dbReference type="Proteomes" id="UP000731519"/>
    </source>
</evidence>
<dbReference type="Proteomes" id="UP000731519">
    <property type="component" value="Unassembled WGS sequence"/>
</dbReference>
<dbReference type="GeneID" id="91407064"/>
<comment type="caution">
    <text evidence="1">The sequence shown here is derived from an EMBL/GenBank/DDBJ whole genome shotgun (WGS) entry which is preliminary data.</text>
</comment>
<organism evidence="1 2">
    <name type="scientific">Streptomyces fradiae ATCC 10745 = DSM 40063</name>
    <dbReference type="NCBI Taxonomy" id="1319510"/>
    <lineage>
        <taxon>Bacteria</taxon>
        <taxon>Bacillati</taxon>
        <taxon>Actinomycetota</taxon>
        <taxon>Actinomycetes</taxon>
        <taxon>Kitasatosporales</taxon>
        <taxon>Streptomycetaceae</taxon>
        <taxon>Streptomyces</taxon>
    </lineage>
</organism>
<accession>A0ABQ6XLU6</accession>
<sequence>MDRDPVRLGDVLPVTAAALRAFERGAVRIPPPRGRHADPAPGRLTA</sequence>